<proteinExistence type="predicted"/>
<reference evidence="2 3" key="1">
    <citation type="submission" date="2024-05" db="EMBL/GenBank/DDBJ databases">
        <title>A draft genome resource for the thread blight pathogen Marasmius tenuissimus strain MS-2.</title>
        <authorList>
            <person name="Yulfo-Soto G.E."/>
            <person name="Baruah I.K."/>
            <person name="Amoako-Attah I."/>
            <person name="Bukari Y."/>
            <person name="Meinhardt L.W."/>
            <person name="Bailey B.A."/>
            <person name="Cohen S.P."/>
        </authorList>
    </citation>
    <scope>NUCLEOTIDE SEQUENCE [LARGE SCALE GENOMIC DNA]</scope>
    <source>
        <strain evidence="2 3">MS-2</strain>
    </source>
</reference>
<dbReference type="InterPro" id="IPR029052">
    <property type="entry name" value="Metallo-depent_PP-like"/>
</dbReference>
<comment type="caution">
    <text evidence="2">The sequence shown here is derived from an EMBL/GenBank/DDBJ whole genome shotgun (WGS) entry which is preliminary data.</text>
</comment>
<dbReference type="InterPro" id="IPR051693">
    <property type="entry name" value="UPF0046_metallophosphoest"/>
</dbReference>
<gene>
    <name evidence="2" type="ORF">AAF712_011502</name>
</gene>
<name>A0ABR2ZL59_9AGAR</name>
<evidence type="ECO:0000313" key="3">
    <source>
        <dbReference type="Proteomes" id="UP001437256"/>
    </source>
</evidence>
<dbReference type="EMBL" id="JBBXMP010000127">
    <property type="protein sequence ID" value="KAL0061694.1"/>
    <property type="molecule type" value="Genomic_DNA"/>
</dbReference>
<dbReference type="Pfam" id="PF00149">
    <property type="entry name" value="Metallophos"/>
    <property type="match status" value="1"/>
</dbReference>
<evidence type="ECO:0000313" key="2">
    <source>
        <dbReference type="EMBL" id="KAL0061694.1"/>
    </source>
</evidence>
<dbReference type="Gene3D" id="3.60.21.10">
    <property type="match status" value="1"/>
</dbReference>
<evidence type="ECO:0000259" key="1">
    <source>
        <dbReference type="Pfam" id="PF00149"/>
    </source>
</evidence>
<dbReference type="CDD" id="cd07379">
    <property type="entry name" value="MPP_239FB"/>
    <property type="match status" value="1"/>
</dbReference>
<dbReference type="InterPro" id="IPR004843">
    <property type="entry name" value="Calcineurin-like_PHP"/>
</dbReference>
<dbReference type="PANTHER" id="PTHR12905:SF0">
    <property type="entry name" value="CALCINEURIN-LIKE PHOSPHOESTERASE DOMAIN-CONTAINING PROTEIN"/>
    <property type="match status" value="1"/>
</dbReference>
<keyword evidence="3" id="KW-1185">Reference proteome</keyword>
<protein>
    <recommendedName>
        <fullName evidence="1">Calcineurin-like phosphoesterase domain-containing protein</fullName>
    </recommendedName>
</protein>
<dbReference type="Proteomes" id="UP001437256">
    <property type="component" value="Unassembled WGS sequence"/>
</dbReference>
<organism evidence="2 3">
    <name type="scientific">Marasmius tenuissimus</name>
    <dbReference type="NCBI Taxonomy" id="585030"/>
    <lineage>
        <taxon>Eukaryota</taxon>
        <taxon>Fungi</taxon>
        <taxon>Dikarya</taxon>
        <taxon>Basidiomycota</taxon>
        <taxon>Agaricomycotina</taxon>
        <taxon>Agaricomycetes</taxon>
        <taxon>Agaricomycetidae</taxon>
        <taxon>Agaricales</taxon>
        <taxon>Marasmiineae</taxon>
        <taxon>Marasmiaceae</taxon>
        <taxon>Marasmius</taxon>
    </lineage>
</organism>
<accession>A0ABR2ZL59</accession>
<dbReference type="PANTHER" id="PTHR12905">
    <property type="entry name" value="METALLOPHOSPHOESTERASE"/>
    <property type="match status" value="1"/>
</dbReference>
<dbReference type="SUPFAM" id="SSF56300">
    <property type="entry name" value="Metallo-dependent phosphatases"/>
    <property type="match status" value="1"/>
</dbReference>
<feature type="domain" description="Calcineurin-like phosphoesterase" evidence="1">
    <location>
        <begin position="49"/>
        <end position="231"/>
    </location>
</feature>
<sequence>MTESSSSTDLPPKSIVHVEYDLDALQPAPPNYTRFVCISDTHSHTFPVPPGDVLLHGGDLTNTGTVKNFETTMEWLYSMPHRVKVVIAGNHDLTLHEEWYDQNWSRWHQREGKQELAPIREMLRGPKAKKAGIIYLEDEEAAFEAKEGGRSWSVYGSPWSPWFYDWAFNYKRTDGADLISKFPKTDILLTHGPPYKILDRTNHGDFPGCEDLRRRLPSLRPRIHVFGHIHEAHGAYTHPWKDDTCPEIQNDFTVLPEESDNRDPNVESTVFVNPANWPMGKRRAEYATREFGGDGFRPIVVDLLD</sequence>